<dbReference type="Proteomes" id="UP001597414">
    <property type="component" value="Unassembled WGS sequence"/>
</dbReference>
<feature type="transmembrane region" description="Helical" evidence="7">
    <location>
        <begin position="26"/>
        <end position="56"/>
    </location>
</feature>
<feature type="transmembrane region" description="Helical" evidence="7">
    <location>
        <begin position="91"/>
        <end position="109"/>
    </location>
</feature>
<gene>
    <name evidence="9" type="ORF">ACFSKV_04200</name>
</gene>
<keyword evidence="5 7" id="KW-1133">Transmembrane helix</keyword>
<evidence type="ECO:0000256" key="3">
    <source>
        <dbReference type="ARBA" id="ARBA00022475"/>
    </source>
</evidence>
<accession>A0ABW5B5N6</accession>
<evidence type="ECO:0000256" key="1">
    <source>
        <dbReference type="ARBA" id="ARBA00004651"/>
    </source>
</evidence>
<dbReference type="Gene3D" id="1.10.3430.10">
    <property type="entry name" value="Ammonium transporter AmtB like domains"/>
    <property type="match status" value="1"/>
</dbReference>
<evidence type="ECO:0000256" key="5">
    <source>
        <dbReference type="ARBA" id="ARBA00022989"/>
    </source>
</evidence>
<keyword evidence="3" id="KW-1003">Cell membrane</keyword>
<feature type="transmembrane region" description="Helical" evidence="7">
    <location>
        <begin position="203"/>
        <end position="227"/>
    </location>
</feature>
<dbReference type="EMBL" id="JBHUIV010000010">
    <property type="protein sequence ID" value="MFD2200754.1"/>
    <property type="molecule type" value="Genomic_DNA"/>
</dbReference>
<evidence type="ECO:0000313" key="10">
    <source>
        <dbReference type="Proteomes" id="UP001597414"/>
    </source>
</evidence>
<feature type="transmembrane region" description="Helical" evidence="7">
    <location>
        <begin position="288"/>
        <end position="307"/>
    </location>
</feature>
<evidence type="ECO:0000313" key="9">
    <source>
        <dbReference type="EMBL" id="MFD2200754.1"/>
    </source>
</evidence>
<feature type="domain" description="M23ase beta-sheet core" evidence="8">
    <location>
        <begin position="406"/>
        <end position="494"/>
    </location>
</feature>
<dbReference type="PANTHER" id="PTHR10464:SF4">
    <property type="entry name" value="UREA TRANSPORTER"/>
    <property type="match status" value="1"/>
</dbReference>
<feature type="transmembrane region" description="Helical" evidence="7">
    <location>
        <begin position="116"/>
        <end position="135"/>
    </location>
</feature>
<protein>
    <submittedName>
        <fullName evidence="9">Urea transporter</fullName>
    </submittedName>
</protein>
<sequence>MKKLAWFPEALFNSYAQVFFSNNKWFGIILLALTFVDFNVGIHGLIAVSTALFTGYFLGLHEFNVRQGYYGFNSLLVGIGLSIYFQTGPLLLGLVIISGMLTVFVALAFEGILGKYGLPFLSIPFILVIWILRLASRQFEALGLSERGVYILNDLYLLGGKFLVNMYEWWNQIPLHTSIKAYLLSLGAILFQQNIFSGILASIGLLIYSRIGFFLSIFGFYIAYFFYQLLGVPFTEVSYSYIGFNYILIAIALGGYFIIPNKSTYLSLLFIIPITAVVGISLQQVFNLFFLPIHAFPFNVIVLLYLYGLKFRIDNRIGLSTIFWQQQSPEKNLYNFINYQERFGKESPIPIYLPFYGEWSVTQGHNGAYTHKDDWKHAWDFEIKDEQGKTFRNEGDFASDYYCFDKNVLAPADGIVETLVEDIEDNTIGTRNLEKNWGNSIVIKHSEFLYSKLSHLKKGSILPKIGDKISKGDIIGKVGNSGNSAFPHLHFQLQATPFIGSKTIDYPISDFWMRFQGKESLEAVGTPSLDALVSSLTPNHQLKKAFSFVIGNQIKWETENGEKIVWEVKRDYWLNTYLLCQKTKGKAFFKLDDGTMHFIHFTGNRQSLLYKFFLAAYKISFGFSHGLQLKDSIAINMIFHPSRIFIQDLVAPFYRFLKGEYVLSYPEKSRELGFQPIKLEGKLLKKAFGKEMESYIFNFQIDASGLQYFQFQDQHTQTIAKCIAN</sequence>
<comment type="subcellular location">
    <subcellularLocation>
        <location evidence="1">Cell membrane</location>
        <topology evidence="1">Multi-pass membrane protein</topology>
    </subcellularLocation>
</comment>
<keyword evidence="6 7" id="KW-0472">Membrane</keyword>
<dbReference type="InterPro" id="IPR011055">
    <property type="entry name" value="Dup_hybrid_motif"/>
</dbReference>
<evidence type="ECO:0000256" key="7">
    <source>
        <dbReference type="SAM" id="Phobius"/>
    </source>
</evidence>
<reference evidence="10" key="1">
    <citation type="journal article" date="2019" name="Int. J. Syst. Evol. Microbiol.">
        <title>The Global Catalogue of Microorganisms (GCM) 10K type strain sequencing project: providing services to taxonomists for standard genome sequencing and annotation.</title>
        <authorList>
            <consortium name="The Broad Institute Genomics Platform"/>
            <consortium name="The Broad Institute Genome Sequencing Center for Infectious Disease"/>
            <person name="Wu L."/>
            <person name="Ma J."/>
        </authorList>
    </citation>
    <scope>NUCLEOTIDE SEQUENCE [LARGE SCALE GENOMIC DNA]</scope>
    <source>
        <strain evidence="10">KCTC 19812</strain>
    </source>
</reference>
<feature type="transmembrane region" description="Helical" evidence="7">
    <location>
        <begin position="239"/>
        <end position="258"/>
    </location>
</feature>
<keyword evidence="4 7" id="KW-0812">Transmembrane</keyword>
<evidence type="ECO:0000259" key="8">
    <source>
        <dbReference type="Pfam" id="PF01551"/>
    </source>
</evidence>
<feature type="transmembrane region" description="Helical" evidence="7">
    <location>
        <begin position="265"/>
        <end position="282"/>
    </location>
</feature>
<comment type="similarity">
    <text evidence="2">Belongs to the urea transporter family.</text>
</comment>
<feature type="transmembrane region" description="Helical" evidence="7">
    <location>
        <begin position="68"/>
        <end position="85"/>
    </location>
</feature>
<dbReference type="Pfam" id="PF01551">
    <property type="entry name" value="Peptidase_M23"/>
    <property type="match status" value="1"/>
</dbReference>
<keyword evidence="10" id="KW-1185">Reference proteome</keyword>
<dbReference type="PANTHER" id="PTHR10464">
    <property type="entry name" value="UREA TRANSPORTER"/>
    <property type="match status" value="1"/>
</dbReference>
<comment type="caution">
    <text evidence="9">The sequence shown here is derived from an EMBL/GenBank/DDBJ whole genome shotgun (WGS) entry which is preliminary data.</text>
</comment>
<proteinExistence type="inferred from homology"/>
<evidence type="ECO:0000256" key="4">
    <source>
        <dbReference type="ARBA" id="ARBA00022692"/>
    </source>
</evidence>
<evidence type="ECO:0000256" key="2">
    <source>
        <dbReference type="ARBA" id="ARBA00005914"/>
    </source>
</evidence>
<dbReference type="InterPro" id="IPR029020">
    <property type="entry name" value="Ammonium/urea_transptr"/>
</dbReference>
<evidence type="ECO:0000256" key="6">
    <source>
        <dbReference type="ARBA" id="ARBA00023136"/>
    </source>
</evidence>
<dbReference type="InterPro" id="IPR004937">
    <property type="entry name" value="Urea_transporter"/>
</dbReference>
<dbReference type="InterPro" id="IPR016047">
    <property type="entry name" value="M23ase_b-sheet_dom"/>
</dbReference>
<dbReference type="RefSeq" id="WP_380800607.1">
    <property type="nucleotide sequence ID" value="NZ_JBHUIV010000010.1"/>
</dbReference>
<name>A0ABW5B5N6_9BACT</name>
<organism evidence="9 10">
    <name type="scientific">Shivajiella indica</name>
    <dbReference type="NCBI Taxonomy" id="872115"/>
    <lineage>
        <taxon>Bacteria</taxon>
        <taxon>Pseudomonadati</taxon>
        <taxon>Bacteroidota</taxon>
        <taxon>Cytophagia</taxon>
        <taxon>Cytophagales</taxon>
        <taxon>Cyclobacteriaceae</taxon>
        <taxon>Shivajiella</taxon>
    </lineage>
</organism>
<dbReference type="Gene3D" id="2.70.70.10">
    <property type="entry name" value="Glucose Permease (Domain IIA)"/>
    <property type="match status" value="1"/>
</dbReference>
<dbReference type="SUPFAM" id="SSF51261">
    <property type="entry name" value="Duplicated hybrid motif"/>
    <property type="match status" value="1"/>
</dbReference>
<dbReference type="CDD" id="cd12797">
    <property type="entry name" value="M23_peptidase"/>
    <property type="match status" value="1"/>
</dbReference>
<dbReference type="Pfam" id="PF03253">
    <property type="entry name" value="UT"/>
    <property type="match status" value="1"/>
</dbReference>